<dbReference type="Proteomes" id="UP001154114">
    <property type="component" value="Chromosome 11"/>
</dbReference>
<reference evidence="4" key="1">
    <citation type="submission" date="2021-12" db="EMBL/GenBank/DDBJ databases">
        <authorList>
            <person name="King R."/>
        </authorList>
    </citation>
    <scope>NUCLEOTIDE SEQUENCE</scope>
</reference>
<dbReference type="PANTHER" id="PTHR11188:SF17">
    <property type="entry name" value="FI21816P1"/>
    <property type="match status" value="1"/>
</dbReference>
<dbReference type="GO" id="GO:0005737">
    <property type="term" value="C:cytoplasm"/>
    <property type="evidence" value="ECO:0007669"/>
    <property type="project" value="TreeGrafter"/>
</dbReference>
<feature type="domain" description="Arrestin C-terminal-like" evidence="3">
    <location>
        <begin position="516"/>
        <end position="655"/>
    </location>
</feature>
<dbReference type="AlphaFoldDB" id="A0A9N8KSM5"/>
<dbReference type="EMBL" id="LR824014">
    <property type="protein sequence ID" value="CAD0200054.1"/>
    <property type="molecule type" value="Genomic_DNA"/>
</dbReference>
<evidence type="ECO:0000313" key="4">
    <source>
        <dbReference type="EMBL" id="CAD0200054.1"/>
    </source>
</evidence>
<evidence type="ECO:0000256" key="2">
    <source>
        <dbReference type="ARBA" id="ARBA00022606"/>
    </source>
</evidence>
<evidence type="ECO:0000313" key="5">
    <source>
        <dbReference type="Proteomes" id="UP001154114"/>
    </source>
</evidence>
<dbReference type="SMART" id="SM01017">
    <property type="entry name" value="Arrestin_C"/>
    <property type="match status" value="2"/>
</dbReference>
<dbReference type="Pfam" id="PF00339">
    <property type="entry name" value="Arrestin_N"/>
    <property type="match status" value="2"/>
</dbReference>
<proteinExistence type="inferred from homology"/>
<dbReference type="Gene3D" id="2.60.40.640">
    <property type="match status" value="4"/>
</dbReference>
<dbReference type="InterPro" id="IPR014756">
    <property type="entry name" value="Ig_E-set"/>
</dbReference>
<protein>
    <recommendedName>
        <fullName evidence="3">Arrestin C-terminal-like domain-containing protein</fullName>
    </recommendedName>
</protein>
<dbReference type="InterPro" id="IPR014752">
    <property type="entry name" value="Arrestin-like_C"/>
</dbReference>
<evidence type="ECO:0000256" key="1">
    <source>
        <dbReference type="ARBA" id="ARBA00005298"/>
    </source>
</evidence>
<dbReference type="PANTHER" id="PTHR11188">
    <property type="entry name" value="ARRESTIN DOMAIN CONTAINING PROTEIN"/>
    <property type="match status" value="1"/>
</dbReference>
<dbReference type="Pfam" id="PF02752">
    <property type="entry name" value="Arrestin_C"/>
    <property type="match status" value="2"/>
</dbReference>
<dbReference type="GO" id="GO:0015031">
    <property type="term" value="P:protein transport"/>
    <property type="evidence" value="ECO:0007669"/>
    <property type="project" value="TreeGrafter"/>
</dbReference>
<keyword evidence="5" id="KW-1185">Reference proteome</keyword>
<comment type="similarity">
    <text evidence="1">Belongs to the arrestin family.</text>
</comment>
<accession>A0A9N8KSM5</accession>
<dbReference type="InterPro" id="IPR050357">
    <property type="entry name" value="Arrestin_domain-protein"/>
</dbReference>
<sequence length="685" mass="78037">MGIFSEITMAKPSDGTFHSGELVSGLIKYAVDEPTSLEKITISLKGIGYIHVVEQVRDKNNSQRSYGNSEVYMDMDEVIQNKKIVLPVGSYEKAFAFRLPQNIPSTFKFYHRDYNVQIMARIKYYVRIKFDKTGMFSFAKHFRKEIPVLSSITPRLSTEPTILGEQKKLTQPFSCRKSIVYIKANILDSMIPVGGTISFQYEVINDTNVTIKSVISRLMELHKFVISRPMLTYEDIEGTDAKTGALKPGESKSFDVQFSVPSYLVSLDHSKIISRQYQVVVTARMPMPHRDVNLVIPIQIGDAVVREDITEPPPSYWEAMGEVTKDDTVDDEPFEDRERKLNFKFEITMATPSDGTFHSGELVSGLIKYAVDEPTSLEQITISLKGIGYVKVVERSNQKDRRNRHTSSNEVYMDIDEVILKDKIVLQVGSYEKAFSFRLPQNIPSTFKFYHRHHRIKITSQIKYYVRIKFNKTGMFSFAKHFRKEILVVSSIVPKLSTDLILLGVQKTLTQPFSCRTSTVHIKANIMDAIIPVGGTVRFQYELINDTNVTVKSVTSRLAEIHTFVTRKSFTTYEDIEGTDGKTGALKPGETKSFDIQFRVPSHLTSLGHSKIISRQYQVVITARMPMHHKDVNLAIPIQIGDAVVREDITESPPSYWEAMGEVTKDDAVDDEPFEDRQRKLTFEM</sequence>
<name>A0A9N8KSM5_CHRIL</name>
<feature type="domain" description="Arrestin C-terminal-like" evidence="3">
    <location>
        <begin position="176"/>
        <end position="313"/>
    </location>
</feature>
<evidence type="ECO:0000259" key="3">
    <source>
        <dbReference type="SMART" id="SM01017"/>
    </source>
</evidence>
<dbReference type="InterPro" id="IPR011022">
    <property type="entry name" value="Arrestin_C-like"/>
</dbReference>
<dbReference type="OrthoDB" id="2333384at2759"/>
<dbReference type="SUPFAM" id="SSF81296">
    <property type="entry name" value="E set domains"/>
    <property type="match status" value="4"/>
</dbReference>
<gene>
    <name evidence="4" type="ORF">CINC_LOCUS1742</name>
</gene>
<organism evidence="4 5">
    <name type="scientific">Chrysodeixis includens</name>
    <name type="common">Soybean looper</name>
    <name type="synonym">Pseudoplusia includens</name>
    <dbReference type="NCBI Taxonomy" id="689277"/>
    <lineage>
        <taxon>Eukaryota</taxon>
        <taxon>Metazoa</taxon>
        <taxon>Ecdysozoa</taxon>
        <taxon>Arthropoda</taxon>
        <taxon>Hexapoda</taxon>
        <taxon>Insecta</taxon>
        <taxon>Pterygota</taxon>
        <taxon>Neoptera</taxon>
        <taxon>Endopterygota</taxon>
        <taxon>Lepidoptera</taxon>
        <taxon>Glossata</taxon>
        <taxon>Ditrysia</taxon>
        <taxon>Noctuoidea</taxon>
        <taxon>Noctuidae</taxon>
        <taxon>Plusiinae</taxon>
        <taxon>Chrysodeixis</taxon>
    </lineage>
</organism>
<dbReference type="InterPro" id="IPR011021">
    <property type="entry name" value="Arrestin-like_N"/>
</dbReference>
<keyword evidence="2" id="KW-0716">Sensory transduction</keyword>